<dbReference type="Pfam" id="PF00115">
    <property type="entry name" value="COX1"/>
    <property type="match status" value="1"/>
</dbReference>
<dbReference type="STRING" id="671065.MetMK1DRAFT_00031100"/>
<feature type="transmembrane region" description="Helical" evidence="1">
    <location>
        <begin position="418"/>
        <end position="436"/>
    </location>
</feature>
<evidence type="ECO:0000259" key="2">
    <source>
        <dbReference type="PROSITE" id="PS50855"/>
    </source>
</evidence>
<dbReference type="HOGENOM" id="CLU_498421_0_0_2"/>
<feature type="transmembrane region" description="Helical" evidence="1">
    <location>
        <begin position="107"/>
        <end position="129"/>
    </location>
</feature>
<feature type="transmembrane region" description="Helical" evidence="1">
    <location>
        <begin position="198"/>
        <end position="223"/>
    </location>
</feature>
<dbReference type="InterPro" id="IPR023616">
    <property type="entry name" value="Cyt_c_oxase-like_su1_dom"/>
</dbReference>
<evidence type="ECO:0000313" key="4">
    <source>
        <dbReference type="Proteomes" id="UP000003980"/>
    </source>
</evidence>
<feature type="transmembrane region" description="Helical" evidence="1">
    <location>
        <begin position="341"/>
        <end position="364"/>
    </location>
</feature>
<dbReference type="PANTHER" id="PTHR10422:SF18">
    <property type="entry name" value="CYTOCHROME C OXIDASE SUBUNIT 1"/>
    <property type="match status" value="1"/>
</dbReference>
<dbReference type="EMBL" id="JH597770">
    <property type="protein sequence ID" value="EHP68665.1"/>
    <property type="molecule type" value="Genomic_DNA"/>
</dbReference>
<dbReference type="PROSITE" id="PS50855">
    <property type="entry name" value="COX1"/>
    <property type="match status" value="1"/>
</dbReference>
<feature type="transmembrane region" description="Helical" evidence="1">
    <location>
        <begin position="565"/>
        <end position="583"/>
    </location>
</feature>
<feature type="transmembrane region" description="Helical" evidence="1">
    <location>
        <begin position="535"/>
        <end position="553"/>
    </location>
</feature>
<feature type="transmembrane region" description="Helical" evidence="1">
    <location>
        <begin position="25"/>
        <end position="46"/>
    </location>
</feature>
<dbReference type="InterPro" id="IPR036927">
    <property type="entry name" value="Cyt_c_oxase-like_su1_sf"/>
</dbReference>
<dbReference type="GO" id="GO:0009060">
    <property type="term" value="P:aerobic respiration"/>
    <property type="evidence" value="ECO:0007669"/>
    <property type="project" value="InterPro"/>
</dbReference>
<dbReference type="GO" id="GO:0022904">
    <property type="term" value="P:respiratory electron transport chain"/>
    <property type="evidence" value="ECO:0007669"/>
    <property type="project" value="TreeGrafter"/>
</dbReference>
<feature type="transmembrane region" description="Helical" evidence="1">
    <location>
        <begin position="243"/>
        <end position="270"/>
    </location>
</feature>
<feature type="transmembrane region" description="Helical" evidence="1">
    <location>
        <begin position="462"/>
        <end position="484"/>
    </location>
</feature>
<dbReference type="GO" id="GO:0015990">
    <property type="term" value="P:electron transport coupled proton transport"/>
    <property type="evidence" value="ECO:0007669"/>
    <property type="project" value="TreeGrafter"/>
</dbReference>
<keyword evidence="1" id="KW-0812">Transmembrane</keyword>
<evidence type="ECO:0000256" key="1">
    <source>
        <dbReference type="SAM" id="Phobius"/>
    </source>
</evidence>
<feature type="transmembrane region" description="Helical" evidence="1">
    <location>
        <begin position="162"/>
        <end position="186"/>
    </location>
</feature>
<proteinExistence type="predicted"/>
<accession>H2C939</accession>
<feature type="transmembrane region" description="Helical" evidence="1">
    <location>
        <begin position="79"/>
        <end position="100"/>
    </location>
</feature>
<dbReference type="CDD" id="cd00919">
    <property type="entry name" value="Heme_Cu_Oxidase_I"/>
    <property type="match status" value="1"/>
</dbReference>
<feature type="domain" description="Cytochrome oxidase subunit I profile" evidence="2">
    <location>
        <begin position="24"/>
        <end position="512"/>
    </location>
</feature>
<keyword evidence="4" id="KW-1185">Reference proteome</keyword>
<dbReference type="Gene3D" id="1.20.210.10">
    <property type="entry name" value="Cytochrome c oxidase-like, subunit I domain"/>
    <property type="match status" value="1"/>
</dbReference>
<sequence>MGIDMGFKEFVTALFQLDKDWTTRIVMGMLVMGVIWGLLGVIDSLMVRLQETIWGVSGVLVFTPQEYFASITLHAERDLFGFAQQVIYAIFIFFTIKLLNLQPRAKWLLNVSFILINISMMFMEGPVVLVPNFNDNYFSATIWYYISPIGLPNYSNYVVSPLFFIGWLLLDAFTYMAGIWIVYHYYIASRQLKEKLPVPLVFFLMDTLLFMIGYSGVTAANVWDLLSFYNVIPMNPIANQIAFWIFGHAVVYMAWLPAIGALYLLIPTLANRPLFSDRMGRISALLYLIFSNNVPIHHLYMVNLPVTIKVLQEVLTYAVVIPSMMTFLNLWATVKGAQVKFNVITAFTVTAFTGAIAAGVTGISNATIAFDAIVHNTDWVVSHFHAMILLSIVPAAMAVLYFMIPMMTGRQWFSSKMAWFHWLGYVIGSVLFVVGYELQGLEGLIRRAEIYPRIPSLVDAEVLSTVGALIAQVATLVWFLNLVLTLVKGRTARLEGLSVGQLINTVASSLGWEGESINISTLFSKIMIKKAISSMWALGILGSIIIVVSMFPLAMSGNTYNDLPWIWITLLTLGIVLIAYPILRGAKSL</sequence>
<feature type="transmembrane region" description="Helical" evidence="1">
    <location>
        <begin position="384"/>
        <end position="406"/>
    </location>
</feature>
<dbReference type="GO" id="GO:0016020">
    <property type="term" value="C:membrane"/>
    <property type="evidence" value="ECO:0007669"/>
    <property type="project" value="InterPro"/>
</dbReference>
<dbReference type="GO" id="GO:0004129">
    <property type="term" value="F:cytochrome-c oxidase activity"/>
    <property type="evidence" value="ECO:0007669"/>
    <property type="project" value="InterPro"/>
</dbReference>
<feature type="transmembrane region" description="Helical" evidence="1">
    <location>
        <begin position="314"/>
        <end position="334"/>
    </location>
</feature>
<organism evidence="3 4">
    <name type="scientific">Metallosphaera yellowstonensis MK1</name>
    <dbReference type="NCBI Taxonomy" id="671065"/>
    <lineage>
        <taxon>Archaea</taxon>
        <taxon>Thermoproteota</taxon>
        <taxon>Thermoprotei</taxon>
        <taxon>Sulfolobales</taxon>
        <taxon>Sulfolobaceae</taxon>
        <taxon>Metallosphaera</taxon>
    </lineage>
</organism>
<dbReference type="eggNOG" id="arCOG01238">
    <property type="taxonomic scope" value="Archaea"/>
</dbReference>
<dbReference type="PRINTS" id="PR01165">
    <property type="entry name" value="CYCOXIDASEI"/>
</dbReference>
<protein>
    <submittedName>
        <fullName evidence="3">Heme/copper-type cytochrome/quinol oxidase, subunit 1</fullName>
    </submittedName>
</protein>
<name>H2C939_9CREN</name>
<gene>
    <name evidence="3" type="ORF">MetMK1DRAFT_00031100</name>
</gene>
<evidence type="ECO:0000313" key="3">
    <source>
        <dbReference type="EMBL" id="EHP68665.1"/>
    </source>
</evidence>
<dbReference type="InterPro" id="IPR000883">
    <property type="entry name" value="Cyt_C_Oxase_1"/>
</dbReference>
<feature type="transmembrane region" description="Helical" evidence="1">
    <location>
        <begin position="282"/>
        <end position="302"/>
    </location>
</feature>
<keyword evidence="1" id="KW-0472">Membrane</keyword>
<keyword evidence="1" id="KW-1133">Transmembrane helix</keyword>
<dbReference type="PANTHER" id="PTHR10422">
    <property type="entry name" value="CYTOCHROME C OXIDASE SUBUNIT 1"/>
    <property type="match status" value="1"/>
</dbReference>
<dbReference type="AlphaFoldDB" id="H2C939"/>
<dbReference type="Proteomes" id="UP000003980">
    <property type="component" value="Unassembled WGS sequence"/>
</dbReference>
<reference evidence="3 4" key="1">
    <citation type="submission" date="2012-01" db="EMBL/GenBank/DDBJ databases">
        <title>Improved High-Quality Draft sequence of Metallosphaera yellowstonensis MK1.</title>
        <authorList>
            <consortium name="US DOE Joint Genome Institute"/>
            <person name="Lucas S."/>
            <person name="Han J."/>
            <person name="Cheng J.-F."/>
            <person name="Goodwin L."/>
            <person name="Pitluck S."/>
            <person name="Peters L."/>
            <person name="Teshima H."/>
            <person name="Detter J.C."/>
            <person name="Han C."/>
            <person name="Tapia R."/>
            <person name="Land M."/>
            <person name="Hauser L."/>
            <person name="Kyrpides N."/>
            <person name="Kozubal M."/>
            <person name="Macur R.E."/>
            <person name="Jay Z."/>
            <person name="Inskeep W."/>
            <person name="Woyke T."/>
        </authorList>
    </citation>
    <scope>NUCLEOTIDE SEQUENCE [LARGE SCALE GENOMIC DNA]</scope>
    <source>
        <strain evidence="3 4">MK1</strain>
    </source>
</reference>
<dbReference type="SUPFAM" id="SSF81442">
    <property type="entry name" value="Cytochrome c oxidase subunit I-like"/>
    <property type="match status" value="1"/>
</dbReference>
<dbReference type="GO" id="GO:0020037">
    <property type="term" value="F:heme binding"/>
    <property type="evidence" value="ECO:0007669"/>
    <property type="project" value="InterPro"/>
</dbReference>